<dbReference type="PANTHER" id="PTHR44019:SF20">
    <property type="entry name" value="WD REPEAT-CONTAINING PROTEIN 55"/>
    <property type="match status" value="1"/>
</dbReference>
<dbReference type="InterPro" id="IPR050505">
    <property type="entry name" value="WDR55/POC1"/>
</dbReference>
<evidence type="ECO:0000256" key="4">
    <source>
        <dbReference type="ARBA" id="ARBA00039238"/>
    </source>
</evidence>
<accession>A0A316VG64</accession>
<dbReference type="OrthoDB" id="2288928at2759"/>
<dbReference type="SMART" id="SM00320">
    <property type="entry name" value="WD40"/>
    <property type="match status" value="5"/>
</dbReference>
<evidence type="ECO:0000256" key="5">
    <source>
        <dbReference type="ARBA" id="ARBA00039514"/>
    </source>
</evidence>
<feature type="non-terminal residue" evidence="7">
    <location>
        <position position="357"/>
    </location>
</feature>
<keyword evidence="8" id="KW-1185">Reference proteome</keyword>
<feature type="region of interest" description="Disordered" evidence="6">
    <location>
        <begin position="40"/>
        <end position="60"/>
    </location>
</feature>
<reference evidence="7 8" key="1">
    <citation type="journal article" date="2018" name="Mol. Biol. Evol.">
        <title>Broad Genomic Sampling Reveals a Smut Pathogenic Ancestry of the Fungal Clade Ustilaginomycotina.</title>
        <authorList>
            <person name="Kijpornyongpan T."/>
            <person name="Mondo S.J."/>
            <person name="Barry K."/>
            <person name="Sandor L."/>
            <person name="Lee J."/>
            <person name="Lipzen A."/>
            <person name="Pangilinan J."/>
            <person name="LaButti K."/>
            <person name="Hainaut M."/>
            <person name="Henrissat B."/>
            <person name="Grigoriev I.V."/>
            <person name="Spatafora J.W."/>
            <person name="Aime M.C."/>
        </authorList>
    </citation>
    <scope>NUCLEOTIDE SEQUENCE [LARGE SCALE GENOMIC DNA]</scope>
    <source>
        <strain evidence="7 8">MCA 3882</strain>
    </source>
</reference>
<sequence>MDISLSSEPLDVAFHPSTSANLLATGLISGKVQLYDFKRADDSESDEGSPSSTLKGKDKAYDRSWSVRPSNKSCRGVAFSTEGDSLYTLAKDGSIFRLDTETGSVVSKWDKAHSSAPSRLLPIEQNLFASGDDDGVISLWDPRRPTDSNSAVRTYTHHFDWITSMLWCTHLAPPKTPKLTKEEQEKKRLREEKKRKPQTQRERLVVTSGDGTLSVIDVRAGKSGVEVSEDQEDELLSIASVKQNSKLVVGTQLGILSLWAPTKGLLDHVDRIPGHPASVDTMCTLDDDTILTGSSDGLVRVVQILPHKLLGIVADHGGMPVERIARCGNWMASIGHGAEIKLTDLAPLLEEDGDEDD</sequence>
<dbReference type="InterPro" id="IPR015943">
    <property type="entry name" value="WD40/YVTN_repeat-like_dom_sf"/>
</dbReference>
<keyword evidence="2" id="KW-0853">WD repeat</keyword>
<evidence type="ECO:0000256" key="1">
    <source>
        <dbReference type="ARBA" id="ARBA00007625"/>
    </source>
</evidence>
<dbReference type="SUPFAM" id="SSF50978">
    <property type="entry name" value="WD40 repeat-like"/>
    <property type="match status" value="1"/>
</dbReference>
<protein>
    <recommendedName>
        <fullName evidence="4">WD repeat-containing protein JIP5</fullName>
    </recommendedName>
    <alternativeName>
        <fullName evidence="5">WD repeat-containing protein jip5</fullName>
    </alternativeName>
</protein>
<dbReference type="GeneID" id="37018657"/>
<name>A0A316VG64_9BASI</name>
<dbReference type="AlphaFoldDB" id="A0A316VG64"/>
<proteinExistence type="inferred from homology"/>
<dbReference type="EMBL" id="KZ819602">
    <property type="protein sequence ID" value="PWN36572.1"/>
    <property type="molecule type" value="Genomic_DNA"/>
</dbReference>
<dbReference type="Pfam" id="PF00400">
    <property type="entry name" value="WD40"/>
    <property type="match status" value="1"/>
</dbReference>
<evidence type="ECO:0000313" key="8">
    <source>
        <dbReference type="Proteomes" id="UP000245771"/>
    </source>
</evidence>
<comment type="similarity">
    <text evidence="1">Belongs to the WD repeat WDR55 family.</text>
</comment>
<dbReference type="PANTHER" id="PTHR44019">
    <property type="entry name" value="WD REPEAT-CONTAINING PROTEIN 55"/>
    <property type="match status" value="1"/>
</dbReference>
<organism evidence="7 8">
    <name type="scientific">Meira miltonrushii</name>
    <dbReference type="NCBI Taxonomy" id="1280837"/>
    <lineage>
        <taxon>Eukaryota</taxon>
        <taxon>Fungi</taxon>
        <taxon>Dikarya</taxon>
        <taxon>Basidiomycota</taxon>
        <taxon>Ustilaginomycotina</taxon>
        <taxon>Exobasidiomycetes</taxon>
        <taxon>Exobasidiales</taxon>
        <taxon>Brachybasidiaceae</taxon>
        <taxon>Meira</taxon>
    </lineage>
</organism>
<feature type="region of interest" description="Disordered" evidence="6">
    <location>
        <begin position="173"/>
        <end position="202"/>
    </location>
</feature>
<dbReference type="Gene3D" id="2.130.10.10">
    <property type="entry name" value="YVTN repeat-like/Quinoprotein amine dehydrogenase"/>
    <property type="match status" value="2"/>
</dbReference>
<dbReference type="InterPro" id="IPR001680">
    <property type="entry name" value="WD40_rpt"/>
</dbReference>
<feature type="compositionally biased region" description="Basic and acidic residues" evidence="6">
    <location>
        <begin position="179"/>
        <end position="202"/>
    </location>
</feature>
<gene>
    <name evidence="7" type="ORF">FA14DRAFT_128767</name>
</gene>
<keyword evidence="3" id="KW-0677">Repeat</keyword>
<dbReference type="InterPro" id="IPR036322">
    <property type="entry name" value="WD40_repeat_dom_sf"/>
</dbReference>
<evidence type="ECO:0000256" key="2">
    <source>
        <dbReference type="ARBA" id="ARBA00022574"/>
    </source>
</evidence>
<dbReference type="STRING" id="1280837.A0A316VG64"/>
<dbReference type="InParanoid" id="A0A316VG64"/>
<evidence type="ECO:0000313" key="7">
    <source>
        <dbReference type="EMBL" id="PWN36572.1"/>
    </source>
</evidence>
<evidence type="ECO:0000256" key="6">
    <source>
        <dbReference type="SAM" id="MobiDB-lite"/>
    </source>
</evidence>
<dbReference type="FunCoup" id="A0A316VG64">
    <property type="interactions" value="450"/>
</dbReference>
<dbReference type="RefSeq" id="XP_025356874.1">
    <property type="nucleotide sequence ID" value="XM_025496876.1"/>
</dbReference>
<dbReference type="Proteomes" id="UP000245771">
    <property type="component" value="Unassembled WGS sequence"/>
</dbReference>
<evidence type="ECO:0000256" key="3">
    <source>
        <dbReference type="ARBA" id="ARBA00022737"/>
    </source>
</evidence>